<proteinExistence type="predicted"/>
<evidence type="ECO:0000313" key="2">
    <source>
        <dbReference type="EMBL" id="OGE86010.1"/>
    </source>
</evidence>
<evidence type="ECO:0000313" key="3">
    <source>
        <dbReference type="Proteomes" id="UP000176786"/>
    </source>
</evidence>
<feature type="domain" description="Reverse transcriptase" evidence="1">
    <location>
        <begin position="71"/>
        <end position="172"/>
    </location>
</feature>
<protein>
    <recommendedName>
        <fullName evidence="1">Reverse transcriptase domain-containing protein</fullName>
    </recommendedName>
</protein>
<dbReference type="SUPFAM" id="SSF56672">
    <property type="entry name" value="DNA/RNA polymerases"/>
    <property type="match status" value="1"/>
</dbReference>
<dbReference type="Proteomes" id="UP000176786">
    <property type="component" value="Unassembled WGS sequence"/>
</dbReference>
<comment type="caution">
    <text evidence="2">The sequence shown here is derived from an EMBL/GenBank/DDBJ whole genome shotgun (WGS) entry which is preliminary data.</text>
</comment>
<name>A0A1F5P8M6_9BACT</name>
<dbReference type="InterPro" id="IPR000477">
    <property type="entry name" value="RT_dom"/>
</dbReference>
<organism evidence="2 3">
    <name type="scientific">Candidatus Doudnabacteria bacterium RIFCSPHIGHO2_02_FULL_46_11</name>
    <dbReference type="NCBI Taxonomy" id="1817832"/>
    <lineage>
        <taxon>Bacteria</taxon>
        <taxon>Candidatus Doudnaibacteriota</taxon>
    </lineage>
</organism>
<dbReference type="EMBL" id="MFES01000016">
    <property type="protein sequence ID" value="OGE86010.1"/>
    <property type="molecule type" value="Genomic_DNA"/>
</dbReference>
<gene>
    <name evidence="2" type="ORF">A3J48_03170</name>
</gene>
<evidence type="ECO:0000259" key="1">
    <source>
        <dbReference type="Pfam" id="PF00078"/>
    </source>
</evidence>
<reference evidence="2 3" key="1">
    <citation type="journal article" date="2016" name="Nat. Commun.">
        <title>Thousands of microbial genomes shed light on interconnected biogeochemical processes in an aquifer system.</title>
        <authorList>
            <person name="Anantharaman K."/>
            <person name="Brown C.T."/>
            <person name="Hug L.A."/>
            <person name="Sharon I."/>
            <person name="Castelle C.J."/>
            <person name="Probst A.J."/>
            <person name="Thomas B.C."/>
            <person name="Singh A."/>
            <person name="Wilkins M.J."/>
            <person name="Karaoz U."/>
            <person name="Brodie E.L."/>
            <person name="Williams K.H."/>
            <person name="Hubbard S.S."/>
            <person name="Banfield J.F."/>
        </authorList>
    </citation>
    <scope>NUCLEOTIDE SEQUENCE [LARGE SCALE GENOMIC DNA]</scope>
</reference>
<dbReference type="PANTHER" id="PTHR34047">
    <property type="entry name" value="NUCLEAR INTRON MATURASE 1, MITOCHONDRIAL-RELATED"/>
    <property type="match status" value="1"/>
</dbReference>
<accession>A0A1F5P8M6</accession>
<dbReference type="PANTHER" id="PTHR34047:SF8">
    <property type="entry name" value="PROTEIN YKFC"/>
    <property type="match status" value="1"/>
</dbReference>
<dbReference type="InterPro" id="IPR051083">
    <property type="entry name" value="GrpII_Intron_Splice-Mob/Def"/>
</dbReference>
<dbReference type="AlphaFoldDB" id="A0A1F5P8M6"/>
<dbReference type="InterPro" id="IPR043502">
    <property type="entry name" value="DNA/RNA_pol_sf"/>
</dbReference>
<sequence length="213" mass="26072">MKVFHDIYDNLITPENLLIAWKEFKKGKIKKKDVLEFERNLEDNIFRLYDELKNKTYRHRPYQTFHIYDPKYRIINKATVRDRLVHHLIFNQLYPIFNPTFIYHSYASRLDKGTHLGVQNLTKALRKVSKNYTESAYALKCDVQKFFHSVSHQKLLQIIENKIKDNHFLWLMHEIIESFKAMPAELIERERERERERTRLRHSYWKPNLPNIR</sequence>
<dbReference type="Pfam" id="PF00078">
    <property type="entry name" value="RVT_1"/>
    <property type="match status" value="1"/>
</dbReference>